<dbReference type="RefSeq" id="WP_131346580.1">
    <property type="nucleotide sequence ID" value="NZ_SJJZ01000005.1"/>
</dbReference>
<name>A0A4R0GXH9_9ACTN</name>
<organism evidence="1 2">
    <name type="scientific">Kribbella soli</name>
    <dbReference type="NCBI Taxonomy" id="1124743"/>
    <lineage>
        <taxon>Bacteria</taxon>
        <taxon>Bacillati</taxon>
        <taxon>Actinomycetota</taxon>
        <taxon>Actinomycetes</taxon>
        <taxon>Propionibacteriales</taxon>
        <taxon>Kribbellaceae</taxon>
        <taxon>Kribbella</taxon>
    </lineage>
</organism>
<reference evidence="1 2" key="1">
    <citation type="submission" date="2019-02" db="EMBL/GenBank/DDBJ databases">
        <title>Kribbella capetownensis sp. nov. and Kribbella speibonae sp. nov., isolated from soil.</title>
        <authorList>
            <person name="Curtis S.M."/>
            <person name="Norton I."/>
            <person name="Everest G.J."/>
            <person name="Meyers P.R."/>
        </authorList>
    </citation>
    <scope>NUCLEOTIDE SEQUENCE [LARGE SCALE GENOMIC DNA]</scope>
    <source>
        <strain evidence="1 2">KCTC 29219</strain>
    </source>
</reference>
<dbReference type="EMBL" id="SJJZ01000005">
    <property type="protein sequence ID" value="TCC02677.1"/>
    <property type="molecule type" value="Genomic_DNA"/>
</dbReference>
<evidence type="ECO:0000313" key="1">
    <source>
        <dbReference type="EMBL" id="TCC02677.1"/>
    </source>
</evidence>
<dbReference type="AlphaFoldDB" id="A0A4R0GXH9"/>
<gene>
    <name evidence="1" type="ORF">E0H45_37235</name>
</gene>
<proteinExistence type="predicted"/>
<protein>
    <submittedName>
        <fullName evidence="1">Uncharacterized protein</fullName>
    </submittedName>
</protein>
<sequence>MVSDGAEPRAQAARAMVAQDARWIADAMMSTSNHKSGSGWLPLVLIGHSSRIVYEGSILLRSSDPAAGKPLLAALLDDRYGETIERSRHAGKLLDDTLKSYAQLKDEMSAFYLAHHDEFSGNAVWFARWLETDLGLYCAPSGRILGNNVTGHFRAGLSSATSLAQMGRQLFEVAEEQGGALSVLAAAAGDATPPTSTFDYANLGRMVGKDRKALAYLAKRYDPVLPVESKLLLLMVEAEINTTDVVLPLIERGHEEAVFRARMISTYHALRAVEEMLNADPSADSPATIRVRSLLDESSTRGLLDDRGVRQVRNRCMHYEIRSRSLALDAAMPMFGIVEALWDRTFDELNVIVRAISGRLAEALSLWRV</sequence>
<dbReference type="OrthoDB" id="5189634at2"/>
<dbReference type="Proteomes" id="UP000292346">
    <property type="component" value="Unassembled WGS sequence"/>
</dbReference>
<evidence type="ECO:0000313" key="2">
    <source>
        <dbReference type="Proteomes" id="UP000292346"/>
    </source>
</evidence>
<accession>A0A4R0GXH9</accession>
<comment type="caution">
    <text evidence="1">The sequence shown here is derived from an EMBL/GenBank/DDBJ whole genome shotgun (WGS) entry which is preliminary data.</text>
</comment>
<keyword evidence="2" id="KW-1185">Reference proteome</keyword>